<reference evidence="6" key="1">
    <citation type="submission" date="2014-11" db="EMBL/GenBank/DDBJ databases">
        <authorList>
            <person name="Otto D Thomas"/>
            <person name="Naeem Raeece"/>
        </authorList>
    </citation>
    <scope>NUCLEOTIDE SEQUENCE</scope>
</reference>
<dbReference type="InterPro" id="IPR051531">
    <property type="entry name" value="N-acetyltransferase"/>
</dbReference>
<evidence type="ECO:0000259" key="5">
    <source>
        <dbReference type="PROSITE" id="PS51186"/>
    </source>
</evidence>
<feature type="compositionally biased region" description="Polar residues" evidence="4">
    <location>
        <begin position="99"/>
        <end position="108"/>
    </location>
</feature>
<dbReference type="PROSITE" id="PS51186">
    <property type="entry name" value="GNAT"/>
    <property type="match status" value="1"/>
</dbReference>
<organism evidence="6">
    <name type="scientific">Chromera velia CCMP2878</name>
    <dbReference type="NCBI Taxonomy" id="1169474"/>
    <lineage>
        <taxon>Eukaryota</taxon>
        <taxon>Sar</taxon>
        <taxon>Alveolata</taxon>
        <taxon>Colpodellida</taxon>
        <taxon>Chromeraceae</taxon>
        <taxon>Chromera</taxon>
    </lineage>
</organism>
<gene>
    <name evidence="6" type="ORF">Cvel_26321</name>
</gene>
<dbReference type="VEuPathDB" id="CryptoDB:Cvel_26321"/>
<accession>A0A0G4HCV2</accession>
<dbReference type="SUPFAM" id="SSF55729">
    <property type="entry name" value="Acyl-CoA N-acyltransferases (Nat)"/>
    <property type="match status" value="2"/>
</dbReference>
<protein>
    <recommendedName>
        <fullName evidence="5">N-acetyltransferase domain-containing protein</fullName>
    </recommendedName>
</protein>
<evidence type="ECO:0000256" key="3">
    <source>
        <dbReference type="ARBA" id="ARBA00038502"/>
    </source>
</evidence>
<dbReference type="PANTHER" id="PTHR43792:SF8">
    <property type="entry name" value="[RIBOSOMAL PROTEIN US5]-ALANINE N-ACETYLTRANSFERASE"/>
    <property type="match status" value="1"/>
</dbReference>
<evidence type="ECO:0000313" key="6">
    <source>
        <dbReference type="EMBL" id="CEM41869.1"/>
    </source>
</evidence>
<feature type="region of interest" description="Disordered" evidence="4">
    <location>
        <begin position="97"/>
        <end position="150"/>
    </location>
</feature>
<dbReference type="PANTHER" id="PTHR43792">
    <property type="entry name" value="GNAT FAMILY, PUTATIVE (AFU_ORTHOLOGUE AFUA_3G00765)-RELATED-RELATED"/>
    <property type="match status" value="1"/>
</dbReference>
<keyword evidence="2" id="KW-0012">Acyltransferase</keyword>
<dbReference type="EMBL" id="CDMZ01002324">
    <property type="protein sequence ID" value="CEM41869.1"/>
    <property type="molecule type" value="Genomic_DNA"/>
</dbReference>
<dbReference type="GO" id="GO:0016747">
    <property type="term" value="F:acyltransferase activity, transferring groups other than amino-acyl groups"/>
    <property type="evidence" value="ECO:0007669"/>
    <property type="project" value="InterPro"/>
</dbReference>
<sequence length="370" mass="38635">MNLQNNTNTSDAGGAGAPARATSAVVLQGRRCLLRPFRQSDAESLVENANSHGLKAFMPDNFPQPYTHKHADAFISSVSHSSEHFAIAVLPPPSVRPLTASSVHSSPGSDAAKTDKGGTDPVGPDDNSKKDPGTAKASNRHTLPSSSVLPPAPPLAVGLVHSNSSPPPLLGFAPPILETPKDMLQTDIAEPMPPMLGMDIGGLGMPLSLPPPLSNASAASATVSVSVTENGAHADCEAAVAPNSAATGEEEGDPSKARDGSVIGCLFFSEVVPGDPTHRHCRNLGFWIGSEYWGRGVGTEAVALGLRYAFGFLRLHRVQAVVRDGNTGSLRVLEKNGFRREGILREALLMDGAFHDAAFLSRLEADASLV</sequence>
<evidence type="ECO:0000256" key="4">
    <source>
        <dbReference type="SAM" id="MobiDB-lite"/>
    </source>
</evidence>
<dbReference type="InterPro" id="IPR000182">
    <property type="entry name" value="GNAT_dom"/>
</dbReference>
<keyword evidence="1" id="KW-0808">Transferase</keyword>
<dbReference type="InterPro" id="IPR016181">
    <property type="entry name" value="Acyl_CoA_acyltransferase"/>
</dbReference>
<comment type="similarity">
    <text evidence="3">Belongs to the acetyltransferase family. RimJ subfamily.</text>
</comment>
<dbReference type="AlphaFoldDB" id="A0A0G4HCV2"/>
<evidence type="ECO:0000256" key="2">
    <source>
        <dbReference type="ARBA" id="ARBA00023315"/>
    </source>
</evidence>
<name>A0A0G4HCV2_9ALVE</name>
<feature type="domain" description="N-acetyltransferase" evidence="5">
    <location>
        <begin position="258"/>
        <end position="366"/>
    </location>
</feature>
<dbReference type="Pfam" id="PF13302">
    <property type="entry name" value="Acetyltransf_3"/>
    <property type="match status" value="1"/>
</dbReference>
<evidence type="ECO:0000256" key="1">
    <source>
        <dbReference type="ARBA" id="ARBA00022679"/>
    </source>
</evidence>
<dbReference type="Gene3D" id="3.40.630.30">
    <property type="match status" value="2"/>
</dbReference>
<proteinExistence type="inferred from homology"/>